<dbReference type="AlphaFoldDB" id="A0A6J7LAY7"/>
<proteinExistence type="predicted"/>
<dbReference type="Pfam" id="PF00117">
    <property type="entry name" value="GATase"/>
    <property type="match status" value="1"/>
</dbReference>
<evidence type="ECO:0000313" key="2">
    <source>
        <dbReference type="EMBL" id="CAB4965530.1"/>
    </source>
</evidence>
<dbReference type="PANTHER" id="PTHR42695:SF5">
    <property type="entry name" value="GLUTAMINE AMIDOTRANSFERASE YLR126C-RELATED"/>
    <property type="match status" value="1"/>
</dbReference>
<dbReference type="SUPFAM" id="SSF52317">
    <property type="entry name" value="Class I glutamine amidotransferase-like"/>
    <property type="match status" value="1"/>
</dbReference>
<dbReference type="EMBL" id="CAFBNE010000111">
    <property type="protein sequence ID" value="CAB4965530.1"/>
    <property type="molecule type" value="Genomic_DNA"/>
</dbReference>
<dbReference type="InterPro" id="IPR044992">
    <property type="entry name" value="ChyE-like"/>
</dbReference>
<sequence>MTQPRLLVIQHDLDDALNDLTAPLLDAGLMIDTWCTFRSDAPDEPLESFDGVLSLGALASATEEDSTPWIRGEIAVLEEALARRMPILGVCFGAQLLARAAGGRVYRSPVAEIGWFEVTMALEAAADPVLGSLGPNLHVFQSHYDTFDLPAEATVLGRTGELTEAFRIGDRAWAVQFHIEANPSLVYSWLAVYKDAMLKAGVDIDELRRFTASYWREYRQASWDLATAFAGEVWAAKA</sequence>
<dbReference type="InterPro" id="IPR029062">
    <property type="entry name" value="Class_I_gatase-like"/>
</dbReference>
<dbReference type="InterPro" id="IPR017926">
    <property type="entry name" value="GATASE"/>
</dbReference>
<organism evidence="2">
    <name type="scientific">freshwater metagenome</name>
    <dbReference type="NCBI Taxonomy" id="449393"/>
    <lineage>
        <taxon>unclassified sequences</taxon>
        <taxon>metagenomes</taxon>
        <taxon>ecological metagenomes</taxon>
    </lineage>
</organism>
<name>A0A6J7LAY7_9ZZZZ</name>
<dbReference type="PROSITE" id="PS51273">
    <property type="entry name" value="GATASE_TYPE_1"/>
    <property type="match status" value="1"/>
</dbReference>
<dbReference type="GO" id="GO:0005829">
    <property type="term" value="C:cytosol"/>
    <property type="evidence" value="ECO:0007669"/>
    <property type="project" value="TreeGrafter"/>
</dbReference>
<feature type="domain" description="Glutamine amidotransferase" evidence="1">
    <location>
        <begin position="46"/>
        <end position="184"/>
    </location>
</feature>
<reference evidence="2" key="1">
    <citation type="submission" date="2020-05" db="EMBL/GenBank/DDBJ databases">
        <authorList>
            <person name="Chiriac C."/>
            <person name="Salcher M."/>
            <person name="Ghai R."/>
            <person name="Kavagutti S V."/>
        </authorList>
    </citation>
    <scope>NUCLEOTIDE SEQUENCE</scope>
</reference>
<dbReference type="Gene3D" id="3.40.50.880">
    <property type="match status" value="1"/>
</dbReference>
<dbReference type="PANTHER" id="PTHR42695">
    <property type="entry name" value="GLUTAMINE AMIDOTRANSFERASE YLR126C-RELATED"/>
    <property type="match status" value="1"/>
</dbReference>
<protein>
    <submittedName>
        <fullName evidence="2">Unannotated protein</fullName>
    </submittedName>
</protein>
<gene>
    <name evidence="2" type="ORF">UFOPK3772_02669</name>
</gene>
<evidence type="ECO:0000259" key="1">
    <source>
        <dbReference type="Pfam" id="PF00117"/>
    </source>
</evidence>
<accession>A0A6J7LAY7</accession>
<dbReference type="CDD" id="cd01741">
    <property type="entry name" value="GATase1_1"/>
    <property type="match status" value="1"/>
</dbReference>